<dbReference type="AlphaFoldDB" id="A0A168PA69"/>
<evidence type="ECO:0008006" key="3">
    <source>
        <dbReference type="Google" id="ProtNLM"/>
    </source>
</evidence>
<dbReference type="RefSeq" id="WP_068649475.1">
    <property type="nucleotide sequence ID" value="NZ_CP043611.1"/>
</dbReference>
<evidence type="ECO:0000313" key="2">
    <source>
        <dbReference type="Proteomes" id="UP000077355"/>
    </source>
</evidence>
<organism evidence="1 2">
    <name type="scientific">Paenibacillus antarcticus</name>
    <dbReference type="NCBI Taxonomy" id="253703"/>
    <lineage>
        <taxon>Bacteria</taxon>
        <taxon>Bacillati</taxon>
        <taxon>Bacillota</taxon>
        <taxon>Bacilli</taxon>
        <taxon>Bacillales</taxon>
        <taxon>Paenibacillaceae</taxon>
        <taxon>Paenibacillus</taxon>
    </lineage>
</organism>
<protein>
    <recommendedName>
        <fullName evidence="3">ArpU family transcriptional regulator</fullName>
    </recommendedName>
</protein>
<sequence>MGAMEQLELFPKATESDIELAIQFLIEYPEMMAALKAMDRIGELSPSQKLLYASYKDKVETINIAVSSIIDEEVKDIIQHRYFKVSRRKYTVMRFQGKMSESTIDRRIEKGLITITNTLKVAGII</sequence>
<accession>A0A168PA69</accession>
<keyword evidence="2" id="KW-1185">Reference proteome</keyword>
<dbReference type="EMBL" id="LVJI01000015">
    <property type="protein sequence ID" value="OAB46557.1"/>
    <property type="molecule type" value="Genomic_DNA"/>
</dbReference>
<dbReference type="Proteomes" id="UP000077355">
    <property type="component" value="Unassembled WGS sequence"/>
</dbReference>
<name>A0A168PA69_9BACL</name>
<gene>
    <name evidence="1" type="ORF">PBAT_11110</name>
</gene>
<proteinExistence type="predicted"/>
<comment type="caution">
    <text evidence="1">The sequence shown here is derived from an EMBL/GenBank/DDBJ whole genome shotgun (WGS) entry which is preliminary data.</text>
</comment>
<reference evidence="1 2" key="1">
    <citation type="submission" date="2016-03" db="EMBL/GenBank/DDBJ databases">
        <title>Draft genome sequence of Paenibacillus antarcticus CECT 5836.</title>
        <authorList>
            <person name="Shin S.-K."/>
            <person name="Yi H."/>
        </authorList>
    </citation>
    <scope>NUCLEOTIDE SEQUENCE [LARGE SCALE GENOMIC DNA]</scope>
    <source>
        <strain evidence="1 2">CECT 5836</strain>
    </source>
</reference>
<evidence type="ECO:0000313" key="1">
    <source>
        <dbReference type="EMBL" id="OAB46557.1"/>
    </source>
</evidence>